<dbReference type="EMBL" id="BLZA01000005">
    <property type="protein sequence ID" value="GHJ83948.1"/>
    <property type="molecule type" value="Genomic_DNA"/>
</dbReference>
<dbReference type="InterPro" id="IPR003495">
    <property type="entry name" value="CobW/HypB/UreG_nucleotide-bd"/>
</dbReference>
<dbReference type="AlphaFoldDB" id="A0A8H3YC92"/>
<feature type="domain" description="CobW/HypB/UreG nucleotide-binding" evidence="8">
    <location>
        <begin position="10"/>
        <end position="199"/>
    </location>
</feature>
<dbReference type="InterPro" id="IPR027417">
    <property type="entry name" value="P-loop_NTPase"/>
</dbReference>
<dbReference type="Pfam" id="PF02492">
    <property type="entry name" value="cobW"/>
    <property type="match status" value="1"/>
</dbReference>
<reference evidence="10" key="1">
    <citation type="submission" date="2020-07" db="EMBL/GenBank/DDBJ databases">
        <title>Draft Genome Sequence of a Deep-Sea Yeast, Naganishia (Cryptococcus) liquefaciens strain N6.</title>
        <authorList>
            <person name="Han Y.W."/>
            <person name="Kajitani R."/>
            <person name="Morimoto H."/>
            <person name="Parhat M."/>
            <person name="Tsubouchi H."/>
            <person name="Bakenova O."/>
            <person name="Ogata M."/>
            <person name="Argunhan B."/>
            <person name="Aoki R."/>
            <person name="Kajiwara S."/>
            <person name="Itoh T."/>
            <person name="Iwasaki H."/>
        </authorList>
    </citation>
    <scope>NUCLEOTIDE SEQUENCE</scope>
    <source>
        <strain evidence="10">N6</strain>
    </source>
</reference>
<evidence type="ECO:0000256" key="5">
    <source>
        <dbReference type="ARBA" id="ARBA00023186"/>
    </source>
</evidence>
<dbReference type="InterPro" id="IPR011629">
    <property type="entry name" value="CobW-like_C"/>
</dbReference>
<dbReference type="SUPFAM" id="SSF52540">
    <property type="entry name" value="P-loop containing nucleoside triphosphate hydrolases"/>
    <property type="match status" value="1"/>
</dbReference>
<dbReference type="GO" id="GO:0005737">
    <property type="term" value="C:cytoplasm"/>
    <property type="evidence" value="ECO:0007669"/>
    <property type="project" value="TreeGrafter"/>
</dbReference>
<sequence length="394" mass="43693">MSDESDKKIPITLLTGFLGSGKTTLLQYILTANHGYKIAVCMNDFGDSTDIESTAMSFSSEQDPQTSFLTLPNGCLCCSILEPGITAIENMVAQRPEGEKQVDWVVVELTGVADPAEIARSFWTNEEMGGKLRLDGVVCVVDSKNIIQQLEEDEKPESGNECSRQIAASDVILLNKTDLVQEESLFKEIEARIAEINPTSLFKRTHRSAVDLGDIFGIGGYSASTSDQRGSSEKAKLPASLRAIRHQQENGIVESRDHDHEHGHGHDHASRKHLNGISSYVFEFPILSEPQLENVESFLQSLHWENRIEGVARDQLSQEEKDKLVVLRSKGLFITAEGKVHILQGVRDIYELNELDVSADELEDSERGSKLVVIGRNLGDRSRWLEGLRTTCSL</sequence>
<dbReference type="Gene3D" id="3.30.1220.10">
    <property type="entry name" value="CobW-like, C-terminal domain"/>
    <property type="match status" value="1"/>
</dbReference>
<dbReference type="OrthoDB" id="258627at2759"/>
<dbReference type="PANTHER" id="PTHR13748:SF31">
    <property type="entry name" value="ZINC-REGULATED GTPASE METALLOPROTEIN ACTIVATOR 1A-RELATED"/>
    <property type="match status" value="1"/>
</dbReference>
<keyword evidence="4" id="KW-0342">GTP-binding</keyword>
<evidence type="ECO:0000256" key="1">
    <source>
        <dbReference type="ARBA" id="ARBA00022741"/>
    </source>
</evidence>
<keyword evidence="2" id="KW-0378">Hydrolase</keyword>
<accession>A0A8H3YC92</accession>
<dbReference type="PANTHER" id="PTHR13748">
    <property type="entry name" value="COBW-RELATED"/>
    <property type="match status" value="1"/>
</dbReference>
<comment type="catalytic activity">
    <reaction evidence="7">
        <text>GTP + H2O = GDP + phosphate + H(+)</text>
        <dbReference type="Rhea" id="RHEA:19669"/>
        <dbReference type="ChEBI" id="CHEBI:15377"/>
        <dbReference type="ChEBI" id="CHEBI:15378"/>
        <dbReference type="ChEBI" id="CHEBI:37565"/>
        <dbReference type="ChEBI" id="CHEBI:43474"/>
        <dbReference type="ChEBI" id="CHEBI:58189"/>
    </reaction>
    <physiologicalReaction direction="left-to-right" evidence="7">
        <dbReference type="Rhea" id="RHEA:19670"/>
    </physiologicalReaction>
</comment>
<keyword evidence="11" id="KW-1185">Reference proteome</keyword>
<protein>
    <recommendedName>
        <fullName evidence="12">GTP-binding protein</fullName>
    </recommendedName>
</protein>
<dbReference type="InterPro" id="IPR036627">
    <property type="entry name" value="CobW-likC_sf"/>
</dbReference>
<dbReference type="Pfam" id="PF07683">
    <property type="entry name" value="CobW_C"/>
    <property type="match status" value="1"/>
</dbReference>
<dbReference type="CDD" id="cd03112">
    <property type="entry name" value="CobW-like"/>
    <property type="match status" value="1"/>
</dbReference>
<dbReference type="Proteomes" id="UP000620104">
    <property type="component" value="Unassembled WGS sequence"/>
</dbReference>
<evidence type="ECO:0000313" key="10">
    <source>
        <dbReference type="EMBL" id="GHJ83948.1"/>
    </source>
</evidence>
<feature type="domain" description="CobW C-terminal" evidence="9">
    <location>
        <begin position="321"/>
        <end position="379"/>
    </location>
</feature>
<evidence type="ECO:0008006" key="12">
    <source>
        <dbReference type="Google" id="ProtNLM"/>
    </source>
</evidence>
<evidence type="ECO:0000259" key="8">
    <source>
        <dbReference type="Pfam" id="PF02492"/>
    </source>
</evidence>
<proteinExistence type="inferred from homology"/>
<keyword evidence="3" id="KW-0862">Zinc</keyword>
<name>A0A8H3YC92_9TREE</name>
<dbReference type="InterPro" id="IPR051316">
    <property type="entry name" value="Zinc-reg_GTPase_activator"/>
</dbReference>
<dbReference type="Gene3D" id="3.40.50.300">
    <property type="entry name" value="P-loop containing nucleotide triphosphate hydrolases"/>
    <property type="match status" value="1"/>
</dbReference>
<dbReference type="SUPFAM" id="SSF90002">
    <property type="entry name" value="Hypothetical protein YjiA, C-terminal domain"/>
    <property type="match status" value="1"/>
</dbReference>
<keyword evidence="5" id="KW-0143">Chaperone</keyword>
<keyword evidence="1" id="KW-0547">Nucleotide-binding</keyword>
<evidence type="ECO:0000256" key="4">
    <source>
        <dbReference type="ARBA" id="ARBA00023134"/>
    </source>
</evidence>
<dbReference type="GO" id="GO:0016787">
    <property type="term" value="F:hydrolase activity"/>
    <property type="evidence" value="ECO:0007669"/>
    <property type="project" value="UniProtKB-KW"/>
</dbReference>
<gene>
    <name evidence="10" type="ORF">NliqN6_0350</name>
</gene>
<evidence type="ECO:0000313" key="11">
    <source>
        <dbReference type="Proteomes" id="UP000620104"/>
    </source>
</evidence>
<evidence type="ECO:0000256" key="7">
    <source>
        <dbReference type="ARBA" id="ARBA00049117"/>
    </source>
</evidence>
<evidence type="ECO:0000256" key="2">
    <source>
        <dbReference type="ARBA" id="ARBA00022801"/>
    </source>
</evidence>
<evidence type="ECO:0000256" key="3">
    <source>
        <dbReference type="ARBA" id="ARBA00022833"/>
    </source>
</evidence>
<dbReference type="GO" id="GO:0005525">
    <property type="term" value="F:GTP binding"/>
    <property type="evidence" value="ECO:0007669"/>
    <property type="project" value="UniProtKB-KW"/>
</dbReference>
<comment type="caution">
    <text evidence="10">The sequence shown here is derived from an EMBL/GenBank/DDBJ whole genome shotgun (WGS) entry which is preliminary data.</text>
</comment>
<organism evidence="10 11">
    <name type="scientific">Naganishia liquefaciens</name>
    <dbReference type="NCBI Taxonomy" id="104408"/>
    <lineage>
        <taxon>Eukaryota</taxon>
        <taxon>Fungi</taxon>
        <taxon>Dikarya</taxon>
        <taxon>Basidiomycota</taxon>
        <taxon>Agaricomycotina</taxon>
        <taxon>Tremellomycetes</taxon>
        <taxon>Filobasidiales</taxon>
        <taxon>Filobasidiaceae</taxon>
        <taxon>Naganishia</taxon>
    </lineage>
</organism>
<comment type="similarity">
    <text evidence="6">Belongs to the SIMIBI class G3E GTPase family. ZNG1 subfamily.</text>
</comment>
<evidence type="ECO:0000256" key="6">
    <source>
        <dbReference type="ARBA" id="ARBA00034320"/>
    </source>
</evidence>
<evidence type="ECO:0000259" key="9">
    <source>
        <dbReference type="Pfam" id="PF07683"/>
    </source>
</evidence>